<organism evidence="13 14">
    <name type="scientific">Aphanomyces stellatus</name>
    <dbReference type="NCBI Taxonomy" id="120398"/>
    <lineage>
        <taxon>Eukaryota</taxon>
        <taxon>Sar</taxon>
        <taxon>Stramenopiles</taxon>
        <taxon>Oomycota</taxon>
        <taxon>Saprolegniomycetes</taxon>
        <taxon>Saprolegniales</taxon>
        <taxon>Verrucalvaceae</taxon>
        <taxon>Aphanomyces</taxon>
    </lineage>
</organism>
<reference evidence="12" key="2">
    <citation type="submission" date="2019-06" db="EMBL/GenBank/DDBJ databases">
        <title>Genomics analysis of Aphanomyces spp. identifies a new class of oomycete effector associated with host adaptation.</title>
        <authorList>
            <person name="Gaulin E."/>
        </authorList>
    </citation>
    <scope>NUCLEOTIDE SEQUENCE</scope>
    <source>
        <strain evidence="12">CBS 578.67</strain>
    </source>
</reference>
<evidence type="ECO:0000256" key="5">
    <source>
        <dbReference type="ARBA" id="ARBA00022833"/>
    </source>
</evidence>
<dbReference type="EC" id="3.4.24.70" evidence="8"/>
<evidence type="ECO:0000259" key="10">
    <source>
        <dbReference type="Pfam" id="PF01432"/>
    </source>
</evidence>
<keyword evidence="4 9" id="KW-0378">Hydrolase</keyword>
<evidence type="ECO:0000256" key="8">
    <source>
        <dbReference type="ARBA" id="ARBA00026100"/>
    </source>
</evidence>
<dbReference type="InterPro" id="IPR024077">
    <property type="entry name" value="Neurolysin/TOP_dom2"/>
</dbReference>
<dbReference type="InterPro" id="IPR034005">
    <property type="entry name" value="M3A_DCP"/>
</dbReference>
<comment type="similarity">
    <text evidence="1 9">Belongs to the peptidase M3 family.</text>
</comment>
<dbReference type="Gene3D" id="3.40.390.10">
    <property type="entry name" value="Collagenase (Catalytic Domain)"/>
    <property type="match status" value="1"/>
</dbReference>
<dbReference type="InterPro" id="IPR024079">
    <property type="entry name" value="MetalloPept_cat_dom_sf"/>
</dbReference>
<feature type="domain" description="Oligopeptidase A N-terminal" evidence="11">
    <location>
        <begin position="31"/>
        <end position="156"/>
    </location>
</feature>
<dbReference type="CDD" id="cd06456">
    <property type="entry name" value="M3A_DCP"/>
    <property type="match status" value="1"/>
</dbReference>
<evidence type="ECO:0000256" key="2">
    <source>
        <dbReference type="ARBA" id="ARBA00022670"/>
    </source>
</evidence>
<evidence type="ECO:0000256" key="7">
    <source>
        <dbReference type="ARBA" id="ARBA00024603"/>
    </source>
</evidence>
<proteinExistence type="inferred from homology"/>
<dbReference type="InterPro" id="IPR045090">
    <property type="entry name" value="Pept_M3A_M3B"/>
</dbReference>
<evidence type="ECO:0000259" key="11">
    <source>
        <dbReference type="Pfam" id="PF19310"/>
    </source>
</evidence>
<dbReference type="Pfam" id="PF19310">
    <property type="entry name" value="TOP_N"/>
    <property type="match status" value="1"/>
</dbReference>
<dbReference type="GO" id="GO:0006518">
    <property type="term" value="P:peptide metabolic process"/>
    <property type="evidence" value="ECO:0007669"/>
    <property type="project" value="TreeGrafter"/>
</dbReference>
<dbReference type="PANTHER" id="PTHR11804:SF83">
    <property type="entry name" value="LD37516P"/>
    <property type="match status" value="1"/>
</dbReference>
<dbReference type="GO" id="GO:0006508">
    <property type="term" value="P:proteolysis"/>
    <property type="evidence" value="ECO:0007669"/>
    <property type="project" value="UniProtKB-KW"/>
</dbReference>
<evidence type="ECO:0000256" key="9">
    <source>
        <dbReference type="RuleBase" id="RU003435"/>
    </source>
</evidence>
<sequence length="703" mass="79388">MVNPLTRCVEDYALPPFGSLRVQDIAPALRTAIDEMTLDLNSIEDDLDSPESDMSWESLMDRLEIIDDPLTRLWNIVVHLTRVMHSPELRQTEAELQEEVLAIQSRRAQSAIIFHAMQSLQASDEWTSLTPEQQRILHNAIQSSTLSGVALRDNNRDRFNANQLRLSKLKTKFANNVQDAINSFSLIVDDKDMLVGVPDSALKLFAMNAVTAGHDKATAANGPWKLSLEMPVLTPILHHCANRSMRERLYRANMTKASAEPHDNGVVLREIIQLRQDQAKLLGFETYAELSLATKAAPSVAAVNEMIEGLRAKSFPVSQDEIERLQAYASAHGQSEPLEAWDLAYWSEQQRRDEYALDQEQIKAYFPLQRVLDGLFKLMVQLFGVRIEAADGEEETWHADVRFFQMRALEQPGQPIVAQFFLDLYTRPTLKTMGSWIDTTVSRSKVLRTGKFDVRVPVFSLMWNQTPPVDDAPTLLSFSNVDDLFHVFGFGLRLALTSAEYTAASSNLGVELDWLDMPGSFLAKFCYGKETIKLISGHYETGEPLPDAMFDKLIAAKHFMAATTLLRTLNYVSVDMAIYNAVEAFETMDAIFDLQHQVASRFSVLPVPSDDRFLCSFHHIFSAETAASYYSYRWAEVISSDAYAAFEEAPTREAWEATGRKFRDTMLALVGVVDPNKAFKLFRGRKPNPEHLLKQRGLLCDIE</sequence>
<dbReference type="EMBL" id="VJMH01006388">
    <property type="protein sequence ID" value="KAF0690228.1"/>
    <property type="molecule type" value="Genomic_DNA"/>
</dbReference>
<accession>A0A485L9X1</accession>
<protein>
    <recommendedName>
        <fullName evidence="8">oligopeptidase A</fullName>
        <ecNumber evidence="8">3.4.24.70</ecNumber>
    </recommendedName>
</protein>
<evidence type="ECO:0000256" key="4">
    <source>
        <dbReference type="ARBA" id="ARBA00022801"/>
    </source>
</evidence>
<feature type="domain" description="Peptidase M3A/M3B catalytic" evidence="10">
    <location>
        <begin position="237"/>
        <end position="697"/>
    </location>
</feature>
<dbReference type="GO" id="GO:0046872">
    <property type="term" value="F:metal ion binding"/>
    <property type="evidence" value="ECO:0007669"/>
    <property type="project" value="UniProtKB-UniRule"/>
</dbReference>
<dbReference type="InterPro" id="IPR045666">
    <property type="entry name" value="OpdA_N"/>
</dbReference>
<comment type="cofactor">
    <cofactor evidence="9">
        <name>Zn(2+)</name>
        <dbReference type="ChEBI" id="CHEBI:29105"/>
    </cofactor>
    <text evidence="9">Binds 1 zinc ion.</text>
</comment>
<dbReference type="AlphaFoldDB" id="A0A485L9X1"/>
<evidence type="ECO:0000256" key="6">
    <source>
        <dbReference type="ARBA" id="ARBA00023049"/>
    </source>
</evidence>
<comment type="catalytic activity">
    <reaction evidence="7">
        <text>Hydrolysis of oligopeptides, with broad specificity. Gly or Ala commonly occur as P1 or P1' residues, but more distant residues are also important, as is shown by the fact that Z-Gly-Pro-Gly-|-Gly-Pro-Ala is cleaved, but not Z-(Gly)(5).</text>
        <dbReference type="EC" id="3.4.24.70"/>
    </reaction>
</comment>
<dbReference type="GO" id="GO:0004222">
    <property type="term" value="F:metalloendopeptidase activity"/>
    <property type="evidence" value="ECO:0007669"/>
    <property type="project" value="UniProtKB-EC"/>
</dbReference>
<keyword evidence="5 9" id="KW-0862">Zinc</keyword>
<evidence type="ECO:0000313" key="14">
    <source>
        <dbReference type="Proteomes" id="UP000332933"/>
    </source>
</evidence>
<evidence type="ECO:0000256" key="3">
    <source>
        <dbReference type="ARBA" id="ARBA00022723"/>
    </source>
</evidence>
<dbReference type="InterPro" id="IPR001567">
    <property type="entry name" value="Pept_M3A_M3B_dom"/>
</dbReference>
<dbReference type="PANTHER" id="PTHR11804">
    <property type="entry name" value="PROTEASE M3 THIMET OLIGOPEPTIDASE-RELATED"/>
    <property type="match status" value="1"/>
</dbReference>
<keyword evidence="6 9" id="KW-0482">Metalloprotease</keyword>
<dbReference type="Gene3D" id="1.10.1370.10">
    <property type="entry name" value="Neurolysin, domain 3"/>
    <property type="match status" value="1"/>
</dbReference>
<dbReference type="Pfam" id="PF01432">
    <property type="entry name" value="Peptidase_M3"/>
    <property type="match status" value="1"/>
</dbReference>
<keyword evidence="14" id="KW-1185">Reference proteome</keyword>
<gene>
    <name evidence="13" type="primary">Aste57867_18375</name>
    <name evidence="12" type="ORF">As57867_018313</name>
    <name evidence="13" type="ORF">ASTE57867_18375</name>
</gene>
<reference evidence="13 14" key="1">
    <citation type="submission" date="2019-03" db="EMBL/GenBank/DDBJ databases">
        <authorList>
            <person name="Gaulin E."/>
            <person name="Dumas B."/>
        </authorList>
    </citation>
    <scope>NUCLEOTIDE SEQUENCE [LARGE SCALE GENOMIC DNA]</scope>
    <source>
        <strain evidence="13">CBS 568.67</strain>
    </source>
</reference>
<evidence type="ECO:0000313" key="12">
    <source>
        <dbReference type="EMBL" id="KAF0690228.1"/>
    </source>
</evidence>
<dbReference type="Proteomes" id="UP000332933">
    <property type="component" value="Unassembled WGS sequence"/>
</dbReference>
<evidence type="ECO:0000313" key="13">
    <source>
        <dbReference type="EMBL" id="VFT95111.1"/>
    </source>
</evidence>
<keyword evidence="2 9" id="KW-0645">Protease</keyword>
<keyword evidence="3 9" id="KW-0479">Metal-binding</keyword>
<dbReference type="SUPFAM" id="SSF55486">
    <property type="entry name" value="Metalloproteases ('zincins'), catalytic domain"/>
    <property type="match status" value="1"/>
</dbReference>
<name>A0A485L9X1_9STRA</name>
<dbReference type="EMBL" id="CAADRA010006409">
    <property type="protein sequence ID" value="VFT95111.1"/>
    <property type="molecule type" value="Genomic_DNA"/>
</dbReference>
<dbReference type="OrthoDB" id="63855at2759"/>
<evidence type="ECO:0000256" key="1">
    <source>
        <dbReference type="ARBA" id="ARBA00006040"/>
    </source>
</evidence>
<dbReference type="Gene3D" id="1.10.1370.40">
    <property type="match status" value="1"/>
</dbReference>